<organism evidence="1 2">
    <name type="scientific">Aliigemmobacter aestuarii</name>
    <dbReference type="NCBI Taxonomy" id="1445661"/>
    <lineage>
        <taxon>Bacteria</taxon>
        <taxon>Pseudomonadati</taxon>
        <taxon>Pseudomonadota</taxon>
        <taxon>Alphaproteobacteria</taxon>
        <taxon>Rhodobacterales</taxon>
        <taxon>Paracoccaceae</taxon>
        <taxon>Aliigemmobacter</taxon>
    </lineage>
</organism>
<dbReference type="OrthoDB" id="8443793at2"/>
<sequence>MTDPRTPDTAIPLPLALPFRVSALPNRKVTRFDLAPPREDRAALAQVLGITAVHALRLKGELRPVGRRDFELHARLEAEVEQPCAVTLAPVKTRIDEPVTRRYLADFAFPEGDEVEMPEDDTAEPLPEVIDVGAVAVEALALALPAYPRAPGAELGEAVFAAPGVEALRDEDLRPFSALAALKSRLEGGEGGAGDG</sequence>
<dbReference type="Pfam" id="PF02620">
    <property type="entry name" value="YceD"/>
    <property type="match status" value="1"/>
</dbReference>
<dbReference type="EMBL" id="SSND01000003">
    <property type="protein sequence ID" value="THD83138.1"/>
    <property type="molecule type" value="Genomic_DNA"/>
</dbReference>
<protein>
    <submittedName>
        <fullName evidence="1">DUF177 domain-containing protein</fullName>
    </submittedName>
</protein>
<accession>A0A4S3MLN4</accession>
<proteinExistence type="predicted"/>
<comment type="caution">
    <text evidence="1">The sequence shown here is derived from an EMBL/GenBank/DDBJ whole genome shotgun (WGS) entry which is preliminary data.</text>
</comment>
<dbReference type="Proteomes" id="UP000309450">
    <property type="component" value="Unassembled WGS sequence"/>
</dbReference>
<dbReference type="InterPro" id="IPR003772">
    <property type="entry name" value="YceD"/>
</dbReference>
<keyword evidence="2" id="KW-1185">Reference proteome</keyword>
<dbReference type="AlphaFoldDB" id="A0A4S3MLN4"/>
<evidence type="ECO:0000313" key="1">
    <source>
        <dbReference type="EMBL" id="THD83138.1"/>
    </source>
</evidence>
<dbReference type="RefSeq" id="WP_136395166.1">
    <property type="nucleotide sequence ID" value="NZ_SSND01000003.1"/>
</dbReference>
<evidence type="ECO:0000313" key="2">
    <source>
        <dbReference type="Proteomes" id="UP000309450"/>
    </source>
</evidence>
<gene>
    <name evidence="1" type="ORF">E7811_13490</name>
</gene>
<name>A0A4S3MLN4_9RHOB</name>
<reference evidence="1 2" key="1">
    <citation type="submission" date="2019-04" db="EMBL/GenBank/DDBJ databases">
        <title>Draft genome sequence of Gemmobacter aestuarii sp. nov.</title>
        <authorList>
            <person name="Hameed A."/>
            <person name="Lin S.-Y."/>
            <person name="Shahina M."/>
            <person name="Lai W.-A."/>
            <person name="Young C.-C."/>
        </authorList>
    </citation>
    <scope>NUCLEOTIDE SEQUENCE [LARGE SCALE GENOMIC DNA]</scope>
    <source>
        <strain evidence="1 2">CC-PW-75</strain>
    </source>
</reference>